<gene>
    <name evidence="4" type="ORF">LAME_0G13828G</name>
</gene>
<dbReference type="InterPro" id="IPR020904">
    <property type="entry name" value="Sc_DH/Rdtase_CS"/>
</dbReference>
<dbReference type="Gene3D" id="3.40.50.720">
    <property type="entry name" value="NAD(P)-binding Rossmann-like Domain"/>
    <property type="match status" value="1"/>
</dbReference>
<organism evidence="4 5">
    <name type="scientific">Lachancea meyersii CBS 8951</name>
    <dbReference type="NCBI Taxonomy" id="1266667"/>
    <lineage>
        <taxon>Eukaryota</taxon>
        <taxon>Fungi</taxon>
        <taxon>Dikarya</taxon>
        <taxon>Ascomycota</taxon>
        <taxon>Saccharomycotina</taxon>
        <taxon>Saccharomycetes</taxon>
        <taxon>Saccharomycetales</taxon>
        <taxon>Saccharomycetaceae</taxon>
        <taxon>Lachancea</taxon>
    </lineage>
</organism>
<evidence type="ECO:0000256" key="1">
    <source>
        <dbReference type="ARBA" id="ARBA00006484"/>
    </source>
</evidence>
<dbReference type="Proteomes" id="UP000191144">
    <property type="component" value="Chromosome G"/>
</dbReference>
<dbReference type="InterPro" id="IPR051468">
    <property type="entry name" value="Fungal_SecMetab_SDRs"/>
</dbReference>
<comment type="similarity">
    <text evidence="1">Belongs to the short-chain dehydrogenases/reductases (SDR) family.</text>
</comment>
<protein>
    <submittedName>
        <fullName evidence="4">LAME_0G13828g1_1</fullName>
    </submittedName>
</protein>
<proteinExistence type="inferred from homology"/>
<accession>A0A1G4KA58</accession>
<evidence type="ECO:0000313" key="5">
    <source>
        <dbReference type="Proteomes" id="UP000191144"/>
    </source>
</evidence>
<dbReference type="Pfam" id="PF00106">
    <property type="entry name" value="adh_short"/>
    <property type="match status" value="1"/>
</dbReference>
<dbReference type="AlphaFoldDB" id="A0A1G4KA58"/>
<dbReference type="PRINTS" id="PR00081">
    <property type="entry name" value="GDHRDH"/>
</dbReference>
<dbReference type="PROSITE" id="PS00061">
    <property type="entry name" value="ADH_SHORT"/>
    <property type="match status" value="1"/>
</dbReference>
<sequence length="249" mass="26811">MSKSYFISGGNRGIGFSLVKTLSSSSSNTVVASARNVAEAHELKKWAETHSNVKIVSLDTSRAESNIAAAKETAHLLPQGLDVLIANAGIAKSAMPVLDCSDELYYDHFTVNTVGPIRLLRAFKPLLDQKPTKQFAVISSMAGSIDVISRVPMPLSAYGMSKAAINYLVKQLHLELSSQGYKCVAIHPGAVSSDMGKEAMESDFLKNLSGNFSFITPEESASAINENILKKMPEVAGKFMSYDSSEVAW</sequence>
<dbReference type="InterPro" id="IPR036291">
    <property type="entry name" value="NAD(P)-bd_dom_sf"/>
</dbReference>
<name>A0A1G4KA58_9SACH</name>
<dbReference type="GO" id="GO:0016491">
    <property type="term" value="F:oxidoreductase activity"/>
    <property type="evidence" value="ECO:0007669"/>
    <property type="project" value="UniProtKB-KW"/>
</dbReference>
<dbReference type="SUPFAM" id="SSF51735">
    <property type="entry name" value="NAD(P)-binding Rossmann-fold domains"/>
    <property type="match status" value="1"/>
</dbReference>
<dbReference type="EMBL" id="LT598484">
    <property type="protein sequence ID" value="SCV01064.1"/>
    <property type="molecule type" value="Genomic_DNA"/>
</dbReference>
<dbReference type="OrthoDB" id="4096546at2759"/>
<dbReference type="CDD" id="cd05325">
    <property type="entry name" value="carb_red_sniffer_like_SDR_c"/>
    <property type="match status" value="1"/>
</dbReference>
<dbReference type="PANTHER" id="PTHR43544:SF7">
    <property type="entry name" value="NADB-LER2"/>
    <property type="match status" value="1"/>
</dbReference>
<evidence type="ECO:0000256" key="2">
    <source>
        <dbReference type="ARBA" id="ARBA00022857"/>
    </source>
</evidence>
<reference evidence="5" key="1">
    <citation type="submission" date="2016-03" db="EMBL/GenBank/DDBJ databases">
        <authorList>
            <person name="Devillers Hugo."/>
        </authorList>
    </citation>
    <scope>NUCLEOTIDE SEQUENCE [LARGE SCALE GENOMIC DNA]</scope>
</reference>
<keyword evidence="3" id="KW-0560">Oxidoreductase</keyword>
<dbReference type="GO" id="GO:0005737">
    <property type="term" value="C:cytoplasm"/>
    <property type="evidence" value="ECO:0007669"/>
    <property type="project" value="TreeGrafter"/>
</dbReference>
<keyword evidence="2" id="KW-0521">NADP</keyword>
<dbReference type="PANTHER" id="PTHR43544">
    <property type="entry name" value="SHORT-CHAIN DEHYDROGENASE/REDUCTASE"/>
    <property type="match status" value="1"/>
</dbReference>
<keyword evidence="5" id="KW-1185">Reference proteome</keyword>
<evidence type="ECO:0000313" key="4">
    <source>
        <dbReference type="EMBL" id="SCV01064.1"/>
    </source>
</evidence>
<evidence type="ECO:0000256" key="3">
    <source>
        <dbReference type="ARBA" id="ARBA00023002"/>
    </source>
</evidence>
<dbReference type="InterPro" id="IPR002347">
    <property type="entry name" value="SDR_fam"/>
</dbReference>